<dbReference type="RefSeq" id="WP_040992064.1">
    <property type="nucleotide sequence ID" value="NZ_JTKH01000024.1"/>
</dbReference>
<evidence type="ECO:0000313" key="2">
    <source>
        <dbReference type="Proteomes" id="UP000031672"/>
    </source>
</evidence>
<keyword evidence="2" id="KW-1185">Reference proteome</keyword>
<dbReference type="STRING" id="1461322.OJ16_15040"/>
<organism evidence="1 2">
    <name type="scientific">Vibrio renipiscarius</name>
    <dbReference type="NCBI Taxonomy" id="1461322"/>
    <lineage>
        <taxon>Bacteria</taxon>
        <taxon>Pseudomonadati</taxon>
        <taxon>Pseudomonadota</taxon>
        <taxon>Gammaproteobacteria</taxon>
        <taxon>Vibrionales</taxon>
        <taxon>Vibrionaceae</taxon>
        <taxon>Vibrio</taxon>
    </lineage>
</organism>
<comment type="caution">
    <text evidence="1">The sequence shown here is derived from an EMBL/GenBank/DDBJ whole genome shotgun (WGS) entry which is preliminary data.</text>
</comment>
<protein>
    <submittedName>
        <fullName evidence="1">Uncharacterized protein</fullName>
    </submittedName>
</protein>
<sequence>MKKQTLTILPGLPAIGKEAYASNRDAVLIEAEQFNPRLIRYAHAWCQLKTKRNLALGRNVVLISRFIKLGEIEFYQKLTDRMGIELEVDVGVIELSAQAQNLHGVPPATIQRIAGQFRHYRSATQNQEA</sequence>
<proteinExistence type="predicted"/>
<gene>
    <name evidence="1" type="ORF">OJ16_15040</name>
</gene>
<dbReference type="Gene3D" id="3.40.50.300">
    <property type="entry name" value="P-loop containing nucleotide triphosphate hydrolases"/>
    <property type="match status" value="1"/>
</dbReference>
<dbReference type="AlphaFoldDB" id="A0A0C2N927"/>
<evidence type="ECO:0000313" key="1">
    <source>
        <dbReference type="EMBL" id="KII76131.1"/>
    </source>
</evidence>
<dbReference type="OrthoDB" id="9867503at2"/>
<name>A0A0C2N927_9VIBR</name>
<dbReference type="InterPro" id="IPR027417">
    <property type="entry name" value="P-loop_NTPase"/>
</dbReference>
<dbReference type="EMBL" id="JTKH01000024">
    <property type="protein sequence ID" value="KII76131.1"/>
    <property type="molecule type" value="Genomic_DNA"/>
</dbReference>
<dbReference type="Proteomes" id="UP000031672">
    <property type="component" value="Unassembled WGS sequence"/>
</dbReference>
<accession>A0A0C2NG32</accession>
<reference evidence="1 2" key="1">
    <citation type="submission" date="2014-11" db="EMBL/GenBank/DDBJ databases">
        <title>Draft Genome Sequence of Vibrio piscirenalis strains CECT 8603T and CECT 8604, two marine Gammaproteobacterium isolated from cultured gilthead sea bream (Sparus aurata).</title>
        <authorList>
            <person name="Arahal D.R."/>
            <person name="Rodrigo-Torres L."/>
            <person name="Lucena T."/>
            <person name="Pujalte M.J."/>
        </authorList>
    </citation>
    <scope>NUCLEOTIDE SEQUENCE [LARGE SCALE GENOMIC DNA]</scope>
    <source>
        <strain evidence="1 2">DCR 1-4-2</strain>
    </source>
</reference>
<accession>A0A0C2N927</accession>